<organism evidence="2 3">
    <name type="scientific">Sulfurospirillum diekertiae</name>
    <dbReference type="NCBI Taxonomy" id="1854492"/>
    <lineage>
        <taxon>Bacteria</taxon>
        <taxon>Pseudomonadati</taxon>
        <taxon>Campylobacterota</taxon>
        <taxon>Epsilonproteobacteria</taxon>
        <taxon>Campylobacterales</taxon>
        <taxon>Sulfurospirillaceae</taxon>
        <taxon>Sulfurospirillum</taxon>
    </lineage>
</organism>
<accession>A0A290HAX0</accession>
<evidence type="ECO:0000313" key="2">
    <source>
        <dbReference type="EMBL" id="ATB68703.1"/>
    </source>
</evidence>
<dbReference type="RefSeq" id="WP_096045889.1">
    <property type="nucleotide sequence ID" value="NZ_CP023275.1"/>
</dbReference>
<keyword evidence="1" id="KW-1133">Transmembrane helix</keyword>
<evidence type="ECO:0000256" key="1">
    <source>
        <dbReference type="SAM" id="Phobius"/>
    </source>
</evidence>
<dbReference type="KEGG" id="sulj:SJPD1_0582"/>
<keyword evidence="1" id="KW-0472">Membrane</keyword>
<dbReference type="Proteomes" id="UP000217349">
    <property type="component" value="Chromosome"/>
</dbReference>
<dbReference type="EMBL" id="CP023275">
    <property type="protein sequence ID" value="ATB68703.1"/>
    <property type="molecule type" value="Genomic_DNA"/>
</dbReference>
<dbReference type="AlphaFoldDB" id="A0A290HAX0"/>
<proteinExistence type="predicted"/>
<dbReference type="OrthoDB" id="5339804at2"/>
<keyword evidence="1" id="KW-0812">Transmembrane</keyword>
<sequence length="148" mass="16795">MQENYLIIAIVAVIAIVLITLFIIVANLQKTVVVEVTHHTQEQEDKARKVVIEELVDIAAKRTSSRNDLTNAILKVAKECPFPNKEKGIAPKLSKVYLNFILLIASHRNADAKLIAFMDEELKKANPDYKREIDLYENEGINQRGNRI</sequence>
<reference evidence="3" key="1">
    <citation type="submission" date="2017-09" db="EMBL/GenBank/DDBJ databases">
        <title>The complete genome of Sulfurospirillum sp. JPD-1.</title>
        <authorList>
            <person name="Goris T."/>
        </authorList>
    </citation>
    <scope>NUCLEOTIDE SEQUENCE [LARGE SCALE GENOMIC DNA]</scope>
    <source>
        <strain evidence="3">JPD-1</strain>
    </source>
</reference>
<gene>
    <name evidence="2" type="ORF">SJPD1_0582</name>
</gene>
<feature type="transmembrane region" description="Helical" evidence="1">
    <location>
        <begin position="6"/>
        <end position="28"/>
    </location>
</feature>
<evidence type="ECO:0000313" key="3">
    <source>
        <dbReference type="Proteomes" id="UP000217349"/>
    </source>
</evidence>
<name>A0A290HAX0_9BACT</name>
<protein>
    <submittedName>
        <fullName evidence="2">Membrane-bound protein</fullName>
    </submittedName>
</protein>